<keyword evidence="2" id="KW-0378">Hydrolase</keyword>
<evidence type="ECO:0000259" key="8">
    <source>
        <dbReference type="PROSITE" id="PS51192"/>
    </source>
</evidence>
<dbReference type="SMART" id="SM00490">
    <property type="entry name" value="HELICc"/>
    <property type="match status" value="1"/>
</dbReference>
<evidence type="ECO:0000259" key="10">
    <source>
        <dbReference type="PROSITE" id="PS51195"/>
    </source>
</evidence>
<feature type="compositionally biased region" description="Basic and acidic residues" evidence="7">
    <location>
        <begin position="679"/>
        <end position="688"/>
    </location>
</feature>
<dbReference type="EMBL" id="RPFW01000007">
    <property type="protein sequence ID" value="TVZ01116.1"/>
    <property type="molecule type" value="Genomic_DNA"/>
</dbReference>
<dbReference type="PROSITE" id="PS51192">
    <property type="entry name" value="HELICASE_ATP_BIND_1"/>
    <property type="match status" value="1"/>
</dbReference>
<comment type="caution">
    <text evidence="11">The sequence shown here is derived from an EMBL/GenBank/DDBJ whole genome shotgun (WGS) entry which is preliminary data.</text>
</comment>
<dbReference type="PANTHER" id="PTHR47959">
    <property type="entry name" value="ATP-DEPENDENT RNA HELICASE RHLE-RELATED"/>
    <property type="match status" value="1"/>
</dbReference>
<name>A0A6P2BSA2_9ACTN</name>
<accession>A0A6P2BSA2</accession>
<dbReference type="SMART" id="SM00487">
    <property type="entry name" value="DEXDc"/>
    <property type="match status" value="1"/>
</dbReference>
<evidence type="ECO:0000256" key="5">
    <source>
        <dbReference type="ARBA" id="ARBA00038437"/>
    </source>
</evidence>
<dbReference type="Pfam" id="PF00271">
    <property type="entry name" value="Helicase_C"/>
    <property type="match status" value="1"/>
</dbReference>
<dbReference type="SUPFAM" id="SSF52540">
    <property type="entry name" value="P-loop containing nucleoside triphosphate hydrolases"/>
    <property type="match status" value="1"/>
</dbReference>
<feature type="compositionally biased region" description="Basic and acidic residues" evidence="7">
    <location>
        <begin position="642"/>
        <end position="665"/>
    </location>
</feature>
<evidence type="ECO:0000256" key="2">
    <source>
        <dbReference type="ARBA" id="ARBA00022801"/>
    </source>
</evidence>
<dbReference type="GO" id="GO:0005829">
    <property type="term" value="C:cytosol"/>
    <property type="evidence" value="ECO:0007669"/>
    <property type="project" value="TreeGrafter"/>
</dbReference>
<reference evidence="11 12" key="1">
    <citation type="submission" date="2018-11" db="EMBL/GenBank/DDBJ databases">
        <title>Trebonia kvetii gen.nov., sp.nov., a novel acidophilic actinobacterium, and proposal of the new actinobacterial family Treboniaceae fam. nov.</title>
        <authorList>
            <person name="Rapoport D."/>
            <person name="Sagova-Mareckova M."/>
            <person name="Sedlacek I."/>
            <person name="Provaznik J."/>
            <person name="Kralova S."/>
            <person name="Pavlinic D."/>
            <person name="Benes V."/>
            <person name="Kopecky J."/>
        </authorList>
    </citation>
    <scope>NUCLEOTIDE SEQUENCE [LARGE SCALE GENOMIC DNA]</scope>
    <source>
        <strain evidence="11 12">15Tr583</strain>
    </source>
</reference>
<dbReference type="InterPro" id="IPR001650">
    <property type="entry name" value="Helicase_C-like"/>
</dbReference>
<evidence type="ECO:0000256" key="4">
    <source>
        <dbReference type="ARBA" id="ARBA00022840"/>
    </source>
</evidence>
<evidence type="ECO:0000259" key="9">
    <source>
        <dbReference type="PROSITE" id="PS51194"/>
    </source>
</evidence>
<evidence type="ECO:0000256" key="1">
    <source>
        <dbReference type="ARBA" id="ARBA00022741"/>
    </source>
</evidence>
<dbReference type="RefSeq" id="WP_145859431.1">
    <property type="nucleotide sequence ID" value="NZ_RPFW01000007.1"/>
</dbReference>
<feature type="region of interest" description="Disordered" evidence="7">
    <location>
        <begin position="419"/>
        <end position="743"/>
    </location>
</feature>
<feature type="compositionally biased region" description="Basic and acidic residues" evidence="7">
    <location>
        <begin position="419"/>
        <end position="474"/>
    </location>
</feature>
<evidence type="ECO:0000256" key="3">
    <source>
        <dbReference type="ARBA" id="ARBA00022806"/>
    </source>
</evidence>
<dbReference type="Gene3D" id="3.40.50.300">
    <property type="entry name" value="P-loop containing nucleotide triphosphate hydrolases"/>
    <property type="match status" value="2"/>
</dbReference>
<protein>
    <submittedName>
        <fullName evidence="11">DEAD/DEAH box helicase</fullName>
    </submittedName>
</protein>
<dbReference type="CDD" id="cd00268">
    <property type="entry name" value="DEADc"/>
    <property type="match status" value="1"/>
</dbReference>
<evidence type="ECO:0000256" key="6">
    <source>
        <dbReference type="PROSITE-ProRule" id="PRU00552"/>
    </source>
</evidence>
<feature type="compositionally biased region" description="Basic and acidic residues" evidence="7">
    <location>
        <begin position="487"/>
        <end position="564"/>
    </location>
</feature>
<dbReference type="InterPro" id="IPR050079">
    <property type="entry name" value="DEAD_box_RNA_helicase"/>
</dbReference>
<feature type="compositionally biased region" description="Low complexity" evidence="7">
    <location>
        <begin position="709"/>
        <end position="727"/>
    </location>
</feature>
<dbReference type="InterPro" id="IPR014014">
    <property type="entry name" value="RNA_helicase_DEAD_Q_motif"/>
</dbReference>
<dbReference type="CDD" id="cd18787">
    <property type="entry name" value="SF2_C_DEAD"/>
    <property type="match status" value="1"/>
</dbReference>
<dbReference type="GO" id="GO:0005524">
    <property type="term" value="F:ATP binding"/>
    <property type="evidence" value="ECO:0007669"/>
    <property type="project" value="UniProtKB-KW"/>
</dbReference>
<dbReference type="InterPro" id="IPR011545">
    <property type="entry name" value="DEAD/DEAH_box_helicase_dom"/>
</dbReference>
<dbReference type="PANTHER" id="PTHR47959:SF13">
    <property type="entry name" value="ATP-DEPENDENT RNA HELICASE RHLE"/>
    <property type="match status" value="1"/>
</dbReference>
<keyword evidence="3 11" id="KW-0347">Helicase</keyword>
<dbReference type="GO" id="GO:0003724">
    <property type="term" value="F:RNA helicase activity"/>
    <property type="evidence" value="ECO:0007669"/>
    <property type="project" value="InterPro"/>
</dbReference>
<dbReference type="InterPro" id="IPR014001">
    <property type="entry name" value="Helicase_ATP-bd"/>
</dbReference>
<dbReference type="GO" id="GO:0003676">
    <property type="term" value="F:nucleic acid binding"/>
    <property type="evidence" value="ECO:0007669"/>
    <property type="project" value="InterPro"/>
</dbReference>
<dbReference type="AlphaFoldDB" id="A0A6P2BSA2"/>
<dbReference type="Pfam" id="PF00270">
    <property type="entry name" value="DEAD"/>
    <property type="match status" value="1"/>
</dbReference>
<dbReference type="InterPro" id="IPR027417">
    <property type="entry name" value="P-loop_NTPase"/>
</dbReference>
<evidence type="ECO:0000313" key="12">
    <source>
        <dbReference type="Proteomes" id="UP000460272"/>
    </source>
</evidence>
<evidence type="ECO:0000313" key="11">
    <source>
        <dbReference type="EMBL" id="TVZ01116.1"/>
    </source>
</evidence>
<gene>
    <name evidence="11" type="ORF">EAS64_33010</name>
</gene>
<feature type="domain" description="DEAD-box RNA helicase Q" evidence="10">
    <location>
        <begin position="21"/>
        <end position="49"/>
    </location>
</feature>
<feature type="short sequence motif" description="Q motif" evidence="6">
    <location>
        <begin position="21"/>
        <end position="49"/>
    </location>
</feature>
<comment type="similarity">
    <text evidence="5">Belongs to the DEAD box helicase family.</text>
</comment>
<feature type="domain" description="Helicase C-terminal" evidence="9">
    <location>
        <begin position="235"/>
        <end position="393"/>
    </location>
</feature>
<dbReference type="Proteomes" id="UP000460272">
    <property type="component" value="Unassembled WGS sequence"/>
</dbReference>
<dbReference type="PROSITE" id="PS51194">
    <property type="entry name" value="HELICASE_CTER"/>
    <property type="match status" value="1"/>
</dbReference>
<dbReference type="PROSITE" id="PS51195">
    <property type="entry name" value="Q_MOTIF"/>
    <property type="match status" value="1"/>
</dbReference>
<organism evidence="11 12">
    <name type="scientific">Trebonia kvetii</name>
    <dbReference type="NCBI Taxonomy" id="2480626"/>
    <lineage>
        <taxon>Bacteria</taxon>
        <taxon>Bacillati</taxon>
        <taxon>Actinomycetota</taxon>
        <taxon>Actinomycetes</taxon>
        <taxon>Streptosporangiales</taxon>
        <taxon>Treboniaceae</taxon>
        <taxon>Trebonia</taxon>
    </lineage>
</organism>
<feature type="domain" description="Helicase ATP-binding" evidence="8">
    <location>
        <begin position="52"/>
        <end position="225"/>
    </location>
</feature>
<evidence type="ECO:0000256" key="7">
    <source>
        <dbReference type="SAM" id="MobiDB-lite"/>
    </source>
</evidence>
<keyword evidence="4" id="KW-0067">ATP-binding</keyword>
<feature type="compositionally biased region" description="Gly residues" evidence="7">
    <location>
        <begin position="689"/>
        <end position="702"/>
    </location>
</feature>
<feature type="compositionally biased region" description="Low complexity" evidence="7">
    <location>
        <begin position="587"/>
        <end position="604"/>
    </location>
</feature>
<keyword evidence="1" id="KW-0547">Nucleotide-binding</keyword>
<sequence length="743" mass="79977">MPAECSAAPEITEVPVSAEPVTFAALGVPAELVEVLEDQGITTPFPVQAATLPDALAGRDILGRAKTGSGKTLGFSLPMVSRLAGGSTLSARPRGLVLVPTRELASQVTAVLKPLARSMNLWVTTIYGGVSYGPQVNALQRRTDIVVATPGRLADLIGQGECDLSDVEITVIDEADQMADLGFLPIVRRLLESTPDRGQRMLFSATLDAAIDVLARRFLTDPVLHSVDENSSPAEIEHHVITIEPSHKLAVVSALAGGEKRSLVFTRTKHGAERLARQLTEAGIPAAELHGNLRQNARSRNLAAFTDGIARVMVATDIAARGIHIDGIDLVVHADPPAEHKAYVHRSGRTARGGADGVVVTLQIKSQARDVTAMMRKAGITPHTAVAADADSAALTEIAGPPAPRVTVGRKVAELVRPEDRLAANDRHGIGKPWEGRPRRDRARGQHGDRDRKPRDDRFRSRGARDAGPRDEFTARASRPADAGQAPRDERAPRFQRDDRPARFDGNDRSARFGRDDRAPRFQRDDRAPRFDRDDRGSRDRDFGGRDSATRGSGDRDFGGRDSATRGAGDRGFGGRDGSRDGNNWYPRAGGRSAQAGGRRPGSFGQSGQGGQFGDRRQSRDGGSYRGEQSSRGWQSYGAGSDRGDRPVGDDRRDNRSFTDDRPSRGEQPSRGQSFGDSRPFRDDRPFRGEGGARPQGGGRPGSGRTDRPQAGGHFGGSSRRFGYSAGQRPAGNRRDSGQGRHF</sequence>
<dbReference type="GO" id="GO:0016787">
    <property type="term" value="F:hydrolase activity"/>
    <property type="evidence" value="ECO:0007669"/>
    <property type="project" value="UniProtKB-KW"/>
</dbReference>
<feature type="compositionally biased region" description="Basic and acidic residues" evidence="7">
    <location>
        <begin position="733"/>
        <end position="743"/>
    </location>
</feature>
<dbReference type="InterPro" id="IPR044742">
    <property type="entry name" value="DEAD/DEAH_RhlB"/>
</dbReference>
<proteinExistence type="inferred from homology"/>
<keyword evidence="12" id="KW-1185">Reference proteome</keyword>
<dbReference type="OrthoDB" id="9805696at2"/>